<reference evidence="3" key="1">
    <citation type="submission" date="2021-03" db="EMBL/GenBank/DDBJ databases">
        <authorList>
            <consortium name="Genoscope - CEA"/>
            <person name="William W."/>
        </authorList>
    </citation>
    <scope>NUCLEOTIDE SEQUENCE</scope>
    <source>
        <strain evidence="3">Doubled-haploid Pahang</strain>
    </source>
</reference>
<evidence type="ECO:0000259" key="2">
    <source>
        <dbReference type="PROSITE" id="PS50033"/>
    </source>
</evidence>
<dbReference type="SUPFAM" id="SSF54236">
    <property type="entry name" value="Ubiquitin-like"/>
    <property type="match status" value="1"/>
</dbReference>
<dbReference type="InterPro" id="IPR029071">
    <property type="entry name" value="Ubiquitin-like_domsf"/>
</dbReference>
<dbReference type="InterPro" id="IPR003903">
    <property type="entry name" value="UIM_dom"/>
</dbReference>
<feature type="compositionally biased region" description="Basic and acidic residues" evidence="1">
    <location>
        <begin position="278"/>
        <end position="291"/>
    </location>
</feature>
<dbReference type="CDD" id="cd01767">
    <property type="entry name" value="UBX"/>
    <property type="match status" value="1"/>
</dbReference>
<dbReference type="InterPro" id="IPR009060">
    <property type="entry name" value="UBA-like_sf"/>
</dbReference>
<evidence type="ECO:0000313" key="3">
    <source>
        <dbReference type="EMBL" id="CAG1852949.1"/>
    </source>
</evidence>
<dbReference type="EMBL" id="HG996476">
    <property type="protein sequence ID" value="CAG1852949.1"/>
    <property type="molecule type" value="Genomic_DNA"/>
</dbReference>
<sequence>ALYRSLWTSLEFASTALNASPSSILDRFRPFPLCDRILELQQTLVGSGEAGDMARFSRDAIDTFMSITGAPEAVALQKLEERGGDLNEAINAHFSEVDRVNTNQGSVPPREDLMQTDDAFDSGPLRPSFPLLSATRDVNPFSLLDSKFGLFSSLFDGGGASSFPRHGPRVSHPREVREIPIDFKDDNRGSGPSGVGPRIEEVTGNETAHGHEIHGTVIIDDEDDDGIQPTHGGHGVKSSADTSLGQCAGPSVSPLADMTDYSNEIEEEMIKAAIEASKREAQQHDIHDHPKSPATDDTDLARAVSLSLKTAEQERVLRQQGVYVGENPSIMEVDDAEKDAAFNGRHGFVSADTGTSSQVKSEEENPFVLEESEDIEEQPLVRHRSRHLTPANVDSADSGQVSYSASGPPQPIDRHPQHNGHVFENDEWGGISSEEHDEAVMLEAAMFGGIPDGTSYRFGYPPRQMPRPPSPTLTAQRLLREQQDDEYLAALQADREKELKAQQEAQLRHLEETAAREAALQKQKHEEEENQKKQLEEEELELKLAAKQSLLPQEPSLDDGNAVTLLVRMPDGSRRGRRFLKSDKLQLLFDYIDVGKVVKPGSYRLVILQFVMF</sequence>
<dbReference type="InterPro" id="IPR050730">
    <property type="entry name" value="UBX_domain-protein"/>
</dbReference>
<dbReference type="AlphaFoldDB" id="A0A8D7AM22"/>
<dbReference type="Pfam" id="PF14555">
    <property type="entry name" value="UBA_4"/>
    <property type="match status" value="1"/>
</dbReference>
<organism evidence="3">
    <name type="scientific">Musa acuminata subsp. malaccensis</name>
    <name type="common">Wild banana</name>
    <name type="synonym">Musa malaccensis</name>
    <dbReference type="NCBI Taxonomy" id="214687"/>
    <lineage>
        <taxon>Eukaryota</taxon>
        <taxon>Viridiplantae</taxon>
        <taxon>Streptophyta</taxon>
        <taxon>Embryophyta</taxon>
        <taxon>Tracheophyta</taxon>
        <taxon>Spermatophyta</taxon>
        <taxon>Magnoliopsida</taxon>
        <taxon>Liliopsida</taxon>
        <taxon>Zingiberales</taxon>
        <taxon>Musaceae</taxon>
        <taxon>Musa</taxon>
    </lineage>
</organism>
<dbReference type="SMART" id="SM00726">
    <property type="entry name" value="UIM"/>
    <property type="match status" value="3"/>
</dbReference>
<accession>A0A8D7AM22</accession>
<protein>
    <submittedName>
        <fullName evidence="3">(wild Malaysian banana) hypothetical protein</fullName>
    </submittedName>
</protein>
<dbReference type="Gene3D" id="1.10.8.10">
    <property type="entry name" value="DNA helicase RuvA subunit, C-terminal domain"/>
    <property type="match status" value="1"/>
</dbReference>
<dbReference type="PROSITE" id="PS50033">
    <property type="entry name" value="UBX"/>
    <property type="match status" value="1"/>
</dbReference>
<feature type="region of interest" description="Disordered" evidence="1">
    <location>
        <begin position="278"/>
        <end position="297"/>
    </location>
</feature>
<dbReference type="PANTHER" id="PTHR23322">
    <property type="entry name" value="FAS-ASSOCIATED PROTEIN"/>
    <property type="match status" value="1"/>
</dbReference>
<dbReference type="SUPFAM" id="SSF46934">
    <property type="entry name" value="UBA-like"/>
    <property type="match status" value="1"/>
</dbReference>
<name>A0A8D7AM22_MUSAM</name>
<dbReference type="Gene3D" id="3.10.20.90">
    <property type="entry name" value="Phosphatidylinositol 3-kinase Catalytic Subunit, Chain A, domain 1"/>
    <property type="match status" value="1"/>
</dbReference>
<gene>
    <name evidence="3" type="ORF">GSMUA_311750.1</name>
</gene>
<feature type="domain" description="UBX" evidence="2">
    <location>
        <begin position="558"/>
        <end position="593"/>
    </location>
</feature>
<feature type="non-terminal residue" evidence="3">
    <location>
        <position position="1"/>
    </location>
</feature>
<dbReference type="CDD" id="cd14351">
    <property type="entry name" value="UBA_Ubx1_like"/>
    <property type="match status" value="1"/>
</dbReference>
<feature type="compositionally biased region" description="Basic and acidic residues" evidence="1">
    <location>
        <begin position="412"/>
        <end position="424"/>
    </location>
</feature>
<dbReference type="Pfam" id="PF00789">
    <property type="entry name" value="UBX"/>
    <property type="match status" value="1"/>
</dbReference>
<proteinExistence type="predicted"/>
<feature type="region of interest" description="Disordered" evidence="1">
    <location>
        <begin position="349"/>
        <end position="428"/>
    </location>
</feature>
<feature type="compositionally biased region" description="Basic and acidic residues" evidence="1">
    <location>
        <begin position="523"/>
        <end position="535"/>
    </location>
</feature>
<dbReference type="InterPro" id="IPR001012">
    <property type="entry name" value="UBX_dom"/>
</dbReference>
<feature type="region of interest" description="Disordered" evidence="1">
    <location>
        <begin position="515"/>
        <end position="535"/>
    </location>
</feature>
<evidence type="ECO:0000256" key="1">
    <source>
        <dbReference type="SAM" id="MobiDB-lite"/>
    </source>
</evidence>
<dbReference type="PANTHER" id="PTHR23322:SF93">
    <property type="entry name" value="UBX DOMAIN-CONTAINING PROTEIN 8"/>
    <property type="match status" value="1"/>
</dbReference>
<feature type="compositionally biased region" description="Polar residues" evidence="1">
    <location>
        <begin position="395"/>
        <end position="407"/>
    </location>
</feature>